<protein>
    <submittedName>
        <fullName evidence="1">Uncharacterized protein</fullName>
    </submittedName>
</protein>
<reference evidence="1" key="1">
    <citation type="submission" date="2018-05" db="EMBL/GenBank/DDBJ databases">
        <authorList>
            <person name="Lanie J.A."/>
            <person name="Ng W.-L."/>
            <person name="Kazmierczak K.M."/>
            <person name="Andrzejewski T.M."/>
            <person name="Davidsen T.M."/>
            <person name="Wayne K.J."/>
            <person name="Tettelin H."/>
            <person name="Glass J.I."/>
            <person name="Rusch D."/>
            <person name="Podicherti R."/>
            <person name="Tsui H.-C.T."/>
            <person name="Winkler M.E."/>
        </authorList>
    </citation>
    <scope>NUCLEOTIDE SEQUENCE</scope>
</reference>
<proteinExistence type="predicted"/>
<feature type="non-terminal residue" evidence="1">
    <location>
        <position position="1"/>
    </location>
</feature>
<organism evidence="1">
    <name type="scientific">marine metagenome</name>
    <dbReference type="NCBI Taxonomy" id="408172"/>
    <lineage>
        <taxon>unclassified sequences</taxon>
        <taxon>metagenomes</taxon>
        <taxon>ecological metagenomes</taxon>
    </lineage>
</organism>
<gene>
    <name evidence="1" type="ORF">METZ01_LOCUS428564</name>
</gene>
<dbReference type="AlphaFoldDB" id="A0A382XXV8"/>
<evidence type="ECO:0000313" key="1">
    <source>
        <dbReference type="EMBL" id="SVD75710.1"/>
    </source>
</evidence>
<sequence>SEDRHLRLTTGEWFTPLGRSLHRPRNVQGRTLPENPDTFPIVTTPGGRELNAGGGVFPDLEIPNDTLTSTERNLLSQMAQKQIPFDLRIEEFAFDQSEKNKRIETSEPTLHSADLKLFVDSLIDESQLETLLHSNEIQSYLKWRILPRIAQRMDDPGRSIELRLERDPVLTEALRLLGKANNPEDLFLLFELSHEQQQDL</sequence>
<accession>A0A382XXV8</accession>
<dbReference type="EMBL" id="UINC01171244">
    <property type="protein sequence ID" value="SVD75710.1"/>
    <property type="molecule type" value="Genomic_DNA"/>
</dbReference>
<name>A0A382XXV8_9ZZZZ</name>